<feature type="binding site" evidence="6">
    <location>
        <begin position="177"/>
        <end position="184"/>
    </location>
    <ligand>
        <name>ATP</name>
        <dbReference type="ChEBI" id="CHEBI:30616"/>
    </ligand>
</feature>
<dbReference type="PRINTS" id="PR00380">
    <property type="entry name" value="KINESINHEAVY"/>
</dbReference>
<dbReference type="GO" id="GO:0005524">
    <property type="term" value="F:ATP binding"/>
    <property type="evidence" value="ECO:0007669"/>
    <property type="project" value="UniProtKB-UniRule"/>
</dbReference>
<keyword evidence="4 6" id="KW-0067">ATP-binding</keyword>
<organism evidence="9 10">
    <name type="scientific">Polarella glacialis</name>
    <name type="common">Dinoflagellate</name>
    <dbReference type="NCBI Taxonomy" id="89957"/>
    <lineage>
        <taxon>Eukaryota</taxon>
        <taxon>Sar</taxon>
        <taxon>Alveolata</taxon>
        <taxon>Dinophyceae</taxon>
        <taxon>Suessiales</taxon>
        <taxon>Suessiaceae</taxon>
        <taxon>Polarella</taxon>
    </lineage>
</organism>
<dbReference type="Proteomes" id="UP000654075">
    <property type="component" value="Unassembled WGS sequence"/>
</dbReference>
<comment type="subcellular location">
    <subcellularLocation>
        <location evidence="1">Cytoplasm</location>
    </subcellularLocation>
</comment>
<dbReference type="GO" id="GO:0005737">
    <property type="term" value="C:cytoplasm"/>
    <property type="evidence" value="ECO:0007669"/>
    <property type="project" value="UniProtKB-SubCell"/>
</dbReference>
<evidence type="ECO:0000313" key="9">
    <source>
        <dbReference type="EMBL" id="CAE8616981.1"/>
    </source>
</evidence>
<dbReference type="SUPFAM" id="SSF52540">
    <property type="entry name" value="P-loop containing nucleoside triphosphate hydrolases"/>
    <property type="match status" value="1"/>
</dbReference>
<dbReference type="InterPro" id="IPR027417">
    <property type="entry name" value="P-loop_NTPase"/>
</dbReference>
<dbReference type="PANTHER" id="PTHR47969">
    <property type="entry name" value="CHROMOSOME-ASSOCIATED KINESIN KIF4A-RELATED"/>
    <property type="match status" value="1"/>
</dbReference>
<evidence type="ECO:0000256" key="1">
    <source>
        <dbReference type="ARBA" id="ARBA00004496"/>
    </source>
</evidence>
<dbReference type="GO" id="GO:0008017">
    <property type="term" value="F:microtubule binding"/>
    <property type="evidence" value="ECO:0007669"/>
    <property type="project" value="InterPro"/>
</dbReference>
<dbReference type="GO" id="GO:0005875">
    <property type="term" value="C:microtubule associated complex"/>
    <property type="evidence" value="ECO:0007669"/>
    <property type="project" value="TreeGrafter"/>
</dbReference>
<dbReference type="EMBL" id="CAJNNV010026021">
    <property type="protein sequence ID" value="CAE8616981.1"/>
    <property type="molecule type" value="Genomic_DNA"/>
</dbReference>
<protein>
    <recommendedName>
        <fullName evidence="7">Kinesin-like protein</fullName>
    </recommendedName>
</protein>
<evidence type="ECO:0000256" key="6">
    <source>
        <dbReference type="PROSITE-ProRule" id="PRU00283"/>
    </source>
</evidence>
<evidence type="ECO:0000259" key="8">
    <source>
        <dbReference type="PROSITE" id="PS50067"/>
    </source>
</evidence>
<keyword evidence="6 7" id="KW-0505">Motor protein</keyword>
<dbReference type="SMART" id="SM00129">
    <property type="entry name" value="KISc"/>
    <property type="match status" value="1"/>
</dbReference>
<dbReference type="Gene3D" id="3.40.850.10">
    <property type="entry name" value="Kinesin motor domain"/>
    <property type="match status" value="1"/>
</dbReference>
<name>A0A813G290_POLGL</name>
<evidence type="ECO:0000313" key="10">
    <source>
        <dbReference type="Proteomes" id="UP000654075"/>
    </source>
</evidence>
<keyword evidence="5" id="KW-0175">Coiled coil</keyword>
<keyword evidence="2" id="KW-0963">Cytoplasm</keyword>
<dbReference type="PROSITE" id="PS50067">
    <property type="entry name" value="KINESIN_MOTOR_2"/>
    <property type="match status" value="1"/>
</dbReference>
<keyword evidence="10" id="KW-1185">Reference proteome</keyword>
<dbReference type="InterPro" id="IPR027640">
    <property type="entry name" value="Kinesin-like_fam"/>
</dbReference>
<evidence type="ECO:0000256" key="4">
    <source>
        <dbReference type="ARBA" id="ARBA00022840"/>
    </source>
</evidence>
<dbReference type="GO" id="GO:0051231">
    <property type="term" value="P:spindle elongation"/>
    <property type="evidence" value="ECO:0007669"/>
    <property type="project" value="TreeGrafter"/>
</dbReference>
<proteinExistence type="inferred from homology"/>
<dbReference type="PROSITE" id="PS00411">
    <property type="entry name" value="KINESIN_MOTOR_1"/>
    <property type="match status" value="1"/>
</dbReference>
<evidence type="ECO:0000256" key="5">
    <source>
        <dbReference type="ARBA" id="ARBA00023054"/>
    </source>
</evidence>
<evidence type="ECO:0000256" key="7">
    <source>
        <dbReference type="RuleBase" id="RU000394"/>
    </source>
</evidence>
<dbReference type="Pfam" id="PF00225">
    <property type="entry name" value="Kinesin"/>
    <property type="match status" value="1"/>
</dbReference>
<feature type="domain" description="Kinesin motor" evidence="8">
    <location>
        <begin position="82"/>
        <end position="409"/>
    </location>
</feature>
<gene>
    <name evidence="9" type="ORF">PGLA1383_LOCUS34647</name>
</gene>
<dbReference type="AlphaFoldDB" id="A0A813G290"/>
<dbReference type="InterPro" id="IPR001752">
    <property type="entry name" value="Kinesin_motor_dom"/>
</dbReference>
<dbReference type="GO" id="GO:0007052">
    <property type="term" value="P:mitotic spindle organization"/>
    <property type="evidence" value="ECO:0007669"/>
    <property type="project" value="TreeGrafter"/>
</dbReference>
<dbReference type="GO" id="GO:0005874">
    <property type="term" value="C:microtubule"/>
    <property type="evidence" value="ECO:0007669"/>
    <property type="project" value="UniProtKB-KW"/>
</dbReference>
<evidence type="ECO:0000256" key="2">
    <source>
        <dbReference type="ARBA" id="ARBA00022490"/>
    </source>
</evidence>
<accession>A0A813G290</accession>
<dbReference type="InterPro" id="IPR036961">
    <property type="entry name" value="Kinesin_motor_dom_sf"/>
</dbReference>
<keyword evidence="3 6" id="KW-0547">Nucleotide-binding</keyword>
<dbReference type="OMA" id="CKSHIPY"/>
<reference evidence="9" key="1">
    <citation type="submission" date="2021-02" db="EMBL/GenBank/DDBJ databases">
        <authorList>
            <person name="Dougan E. K."/>
            <person name="Rhodes N."/>
            <person name="Thang M."/>
            <person name="Chan C."/>
        </authorList>
    </citation>
    <scope>NUCLEOTIDE SEQUENCE</scope>
</reference>
<dbReference type="InterPro" id="IPR019821">
    <property type="entry name" value="Kinesin_motor_CS"/>
</dbReference>
<sequence length="512" mass="55093">MAKSPELCTFVDLQRDRELPAFFSFSHVSEATLARGEGALVLGYCDSAVQELVAFVASPPRSTIGASAPKMTMLQLGLENKDFKVFVRVRPHLSREAGMPCCCEVNDVTDPRGRQVQQVFVGREGGRGPDASKREFVFERIFRAEATQDEVWTALSGTLDVAGALLQGVGATVFAYGQTGSGKTHTIDGDGSGIVWRIVRDLYGRLASDQVVCAEYVQLYNEEFLDLFAPMNKLGQDGSGVVTGARQLQLATADELLTSIRLGSAIRASGATNMNDASSRSHSVLILSLGGGASEFVSQGTNSVARLFVVDLAGSERIKRSGVTGARLSEAVAINQSLLALSNVTQALVENDGKPRAHIPYRDSALTQLLRRSLGGSSRSALIACVSPAADSLEETLGTLRFAACATHVRNRTSEAKQEVEHQVEDDRLNGALLGQSVDFRCGEAMISTSGGNIHCYGDLSAPADSPVVVMIHYYSRESDGRMWQCMFDSEGGRLPIPGSEHAWARTKHRRE</sequence>
<comment type="caution">
    <text evidence="9">The sequence shown here is derived from an EMBL/GenBank/DDBJ whole genome shotgun (WGS) entry which is preliminary data.</text>
</comment>
<dbReference type="PANTHER" id="PTHR47969:SF15">
    <property type="entry name" value="CHROMOSOME-ASSOCIATED KINESIN KIF4A-RELATED"/>
    <property type="match status" value="1"/>
</dbReference>
<evidence type="ECO:0000256" key="3">
    <source>
        <dbReference type="ARBA" id="ARBA00022741"/>
    </source>
</evidence>
<dbReference type="GO" id="GO:0007018">
    <property type="term" value="P:microtubule-based movement"/>
    <property type="evidence" value="ECO:0007669"/>
    <property type="project" value="InterPro"/>
</dbReference>
<dbReference type="GO" id="GO:0003777">
    <property type="term" value="F:microtubule motor activity"/>
    <property type="evidence" value="ECO:0007669"/>
    <property type="project" value="InterPro"/>
</dbReference>
<dbReference type="OrthoDB" id="416384at2759"/>
<comment type="similarity">
    <text evidence="6 7">Belongs to the TRAFAC class myosin-kinesin ATPase superfamily. Kinesin family.</text>
</comment>
<keyword evidence="7" id="KW-0493">Microtubule</keyword>